<keyword evidence="4" id="KW-0411">Iron-sulfur</keyword>
<dbReference type="SUPFAM" id="SSF102114">
    <property type="entry name" value="Radical SAM enzymes"/>
    <property type="match status" value="1"/>
</dbReference>
<sequence length="594" mass="69617">MKDDCEILFFGDEITENTVPLFESELLNRYSRDDFEISTEILSDGTSDEAKAHFDSIDLSAFDVLVLDFGFYDWKKDISSSLFRQNLSEIVSKSRNQDLRVIVSTIHPVENSILLGTTAIDREYNEVIRELAEEYGVQVADVYQWWEEKILLTRRYLKNSEKPNPKGRQLIAESFSHVVPQSHKVILWQFNGRANANCNYDCPYCYYPTDNENFSFGSPSEWKEVFKNTFGEQDLIFYFTFAEPTIAREFFDYVEMIGSVENWELRITTNLSLPEKSLKKLANTKLANEDRLHINASFHPSQTSIDGFIERHQVLRENGIEAPVIYVMYPPQIDVFKDHFERFDERNILVHVRPYQGEGYPNAYTDHQRKQIARYTDTATIRYVLNRKPPFDRHTYAGLHFYIVDAAGNIGYDSNSFQWHTRYRTMYGNLIQYNSLDLPTIPPKYPKGDYPKTVDGVSNLLEVDYKQLEGNNVLSYAEQGGVYRTEDGVVYENMEKDFQDSSVRAQYYFPSRNVRDAFHKFWLFGIKNSLKYIWLKYVENRIHLYFKHTQQTYETDGIRGVLKQAYLHLKEGLPGSEEMEREVVKSPLEESDDR</sequence>
<evidence type="ECO:0000313" key="7">
    <source>
        <dbReference type="Proteomes" id="UP000263012"/>
    </source>
</evidence>
<dbReference type="CDD" id="cd00229">
    <property type="entry name" value="SGNH_hydrolase"/>
    <property type="match status" value="1"/>
</dbReference>
<organism evidence="6 7">
    <name type="scientific">Halalkaliarchaeum desulfuricum</name>
    <dbReference type="NCBI Taxonomy" id="2055893"/>
    <lineage>
        <taxon>Archaea</taxon>
        <taxon>Methanobacteriati</taxon>
        <taxon>Methanobacteriota</taxon>
        <taxon>Stenosarchaea group</taxon>
        <taxon>Halobacteria</taxon>
        <taxon>Halobacteriales</taxon>
        <taxon>Haloferacaceae</taxon>
        <taxon>Halalkaliarchaeum</taxon>
    </lineage>
</organism>
<keyword evidence="7" id="KW-1185">Reference proteome</keyword>
<dbReference type="Gene3D" id="3.20.20.70">
    <property type="entry name" value="Aldolase class I"/>
    <property type="match status" value="1"/>
</dbReference>
<keyword evidence="3" id="KW-0408">Iron</keyword>
<dbReference type="InterPro" id="IPR007197">
    <property type="entry name" value="rSAM"/>
</dbReference>
<reference evidence="7" key="1">
    <citation type="submission" date="2017-11" db="EMBL/GenBank/DDBJ databases">
        <title>Phenotypic and genomic properties of facultatively anaerobic sulfur-reducing natronoarchaea from hypersaline soda lakes.</title>
        <authorList>
            <person name="Sorokin D.Y."/>
            <person name="Kublanov I.V."/>
            <person name="Roman P."/>
            <person name="Sinninghe Damste J.S."/>
            <person name="Golyshin P.N."/>
            <person name="Rojo D."/>
            <person name="Ciordia S."/>
            <person name="Mena M.D.C."/>
            <person name="Ferrer M."/>
            <person name="Messina E."/>
            <person name="Smedile F."/>
            <person name="La Spada G."/>
            <person name="La Cono V."/>
            <person name="Yakimov M.M."/>
        </authorList>
    </citation>
    <scope>NUCLEOTIDE SEQUENCE [LARGE SCALE GENOMIC DNA]</scope>
    <source>
        <strain evidence="7">AArc-Sl</strain>
    </source>
</reference>
<dbReference type="Pfam" id="PF04055">
    <property type="entry name" value="Radical_SAM"/>
    <property type="match status" value="1"/>
</dbReference>
<dbReference type="OrthoDB" id="374598at2157"/>
<dbReference type="RefSeq" id="WP_119820937.1">
    <property type="nucleotide sequence ID" value="NZ_CP025066.1"/>
</dbReference>
<feature type="domain" description="Radical SAM core" evidence="5">
    <location>
        <begin position="177"/>
        <end position="388"/>
    </location>
</feature>
<gene>
    <name evidence="6" type="ORF">AArcSl_2924</name>
</gene>
<dbReference type="AlphaFoldDB" id="A0A343TN63"/>
<proteinExistence type="predicted"/>
<evidence type="ECO:0000313" key="6">
    <source>
        <dbReference type="EMBL" id="AUX10535.1"/>
    </source>
</evidence>
<dbReference type="Proteomes" id="UP000263012">
    <property type="component" value="Chromosome"/>
</dbReference>
<dbReference type="PROSITE" id="PS51918">
    <property type="entry name" value="RADICAL_SAM"/>
    <property type="match status" value="1"/>
</dbReference>
<keyword evidence="1" id="KW-0949">S-adenosyl-L-methionine</keyword>
<dbReference type="Pfam" id="PF13472">
    <property type="entry name" value="Lipase_GDSL_2"/>
    <property type="match status" value="1"/>
</dbReference>
<dbReference type="GeneID" id="37879285"/>
<dbReference type="EMBL" id="CP025066">
    <property type="protein sequence ID" value="AUX10535.1"/>
    <property type="molecule type" value="Genomic_DNA"/>
</dbReference>
<evidence type="ECO:0000256" key="1">
    <source>
        <dbReference type="ARBA" id="ARBA00022691"/>
    </source>
</evidence>
<dbReference type="SUPFAM" id="SSF52266">
    <property type="entry name" value="SGNH hydrolase"/>
    <property type="match status" value="1"/>
</dbReference>
<dbReference type="InterPro" id="IPR013830">
    <property type="entry name" value="SGNH_hydro"/>
</dbReference>
<evidence type="ECO:0000256" key="3">
    <source>
        <dbReference type="ARBA" id="ARBA00023004"/>
    </source>
</evidence>
<dbReference type="InterPro" id="IPR058240">
    <property type="entry name" value="rSAM_sf"/>
</dbReference>
<dbReference type="GO" id="GO:0003824">
    <property type="term" value="F:catalytic activity"/>
    <property type="evidence" value="ECO:0007669"/>
    <property type="project" value="InterPro"/>
</dbReference>
<dbReference type="PANTHER" id="PTHR30383">
    <property type="entry name" value="THIOESTERASE 1/PROTEASE 1/LYSOPHOSPHOLIPASE L1"/>
    <property type="match status" value="1"/>
</dbReference>
<dbReference type="InterPro" id="IPR051532">
    <property type="entry name" value="Ester_Hydrolysis_Enzymes"/>
</dbReference>
<dbReference type="GO" id="GO:0051536">
    <property type="term" value="F:iron-sulfur cluster binding"/>
    <property type="evidence" value="ECO:0007669"/>
    <property type="project" value="UniProtKB-KW"/>
</dbReference>
<dbReference type="GO" id="GO:0046872">
    <property type="term" value="F:metal ion binding"/>
    <property type="evidence" value="ECO:0007669"/>
    <property type="project" value="UniProtKB-KW"/>
</dbReference>
<dbReference type="InterPro" id="IPR013785">
    <property type="entry name" value="Aldolase_TIM"/>
</dbReference>
<evidence type="ECO:0000259" key="5">
    <source>
        <dbReference type="PROSITE" id="PS51918"/>
    </source>
</evidence>
<dbReference type="SFLD" id="SFLDS00029">
    <property type="entry name" value="Radical_SAM"/>
    <property type="match status" value="1"/>
</dbReference>
<dbReference type="Gene3D" id="3.40.50.1110">
    <property type="entry name" value="SGNH hydrolase"/>
    <property type="match status" value="1"/>
</dbReference>
<accession>A0A343TN63</accession>
<protein>
    <recommendedName>
        <fullName evidence="5">Radical SAM core domain-containing protein</fullName>
    </recommendedName>
</protein>
<evidence type="ECO:0000256" key="4">
    <source>
        <dbReference type="ARBA" id="ARBA00023014"/>
    </source>
</evidence>
<name>A0A343TN63_9EURY</name>
<evidence type="ECO:0000256" key="2">
    <source>
        <dbReference type="ARBA" id="ARBA00022723"/>
    </source>
</evidence>
<dbReference type="KEGG" id="hdf:AArcSl_2924"/>
<keyword evidence="2" id="KW-0479">Metal-binding</keyword>
<dbReference type="InterPro" id="IPR036514">
    <property type="entry name" value="SGNH_hydro_sf"/>
</dbReference>